<reference evidence="2 3" key="1">
    <citation type="submission" date="2017-12" db="EMBL/GenBank/DDBJ databases">
        <title>Comparative genomics yields insights into virulence evolution of Verticillium dahliae.</title>
        <authorList>
            <person name="Fan R."/>
            <person name="Armitage A.D."/>
            <person name="Cascant-Lopez E."/>
            <person name="Sobczyk M."/>
            <person name="Cockerton H.M."/>
            <person name="Harrison R.J."/>
        </authorList>
    </citation>
    <scope>NUCLEOTIDE SEQUENCE [LARGE SCALE GENOMIC DNA]</scope>
    <source>
        <strain evidence="2 3">12008</strain>
    </source>
</reference>
<comment type="caution">
    <text evidence="2">The sequence shown here is derived from an EMBL/GenBank/DDBJ whole genome shotgun (WGS) entry which is preliminary data.</text>
</comment>
<evidence type="ECO:0000256" key="1">
    <source>
        <dbReference type="SAM" id="SignalP"/>
    </source>
</evidence>
<evidence type="ECO:0008006" key="4">
    <source>
        <dbReference type="Google" id="ProtNLM"/>
    </source>
</evidence>
<evidence type="ECO:0000313" key="3">
    <source>
        <dbReference type="Proteomes" id="UP000236305"/>
    </source>
</evidence>
<dbReference type="Proteomes" id="UP000236305">
    <property type="component" value="Unassembled WGS sequence"/>
</dbReference>
<gene>
    <name evidence="2" type="ORF">BJF96_g10421</name>
</gene>
<feature type="chain" id="PRO_5041395698" description="Secreted in xylem 13" evidence="1">
    <location>
        <begin position="22"/>
        <end position="293"/>
    </location>
</feature>
<feature type="signal peptide" evidence="1">
    <location>
        <begin position="1"/>
        <end position="21"/>
    </location>
</feature>
<protein>
    <recommendedName>
        <fullName evidence="4">Secreted in xylem 13</fullName>
    </recommendedName>
</protein>
<dbReference type="AlphaFoldDB" id="A0AA44W933"/>
<keyword evidence="1" id="KW-0732">Signal</keyword>
<sequence>MTHFYFILLLLFSSWFSYLSGELEVADLSDTPPSIENVYRDQTFNEEELLKVVDELSVELTEHTERAVVSEAAVQKRQDYHYPNGLCPPATARDWYDDSDEDRSCNAKWGHHSPLVRTFASAGSVCAGTFRRITCACCYTDLPITDNNVPRMDGIFCPKLEICKQETRWSKWGNLVPHTSCVPAKTLVQVFIAAKGLIKELCTKKAWIKPTGKGKKTKFHTWAYNYNTGQYIQLKWMYLKLDGNYAKSAHNISEWGLTYGINEHNAIELCGYPSNYMILNAIEAELQWQATVL</sequence>
<organism evidence="2 3">
    <name type="scientific">Verticillium dahliae</name>
    <name type="common">Verticillium wilt</name>
    <dbReference type="NCBI Taxonomy" id="27337"/>
    <lineage>
        <taxon>Eukaryota</taxon>
        <taxon>Fungi</taxon>
        <taxon>Dikarya</taxon>
        <taxon>Ascomycota</taxon>
        <taxon>Pezizomycotina</taxon>
        <taxon>Sordariomycetes</taxon>
        <taxon>Hypocreomycetidae</taxon>
        <taxon>Glomerellales</taxon>
        <taxon>Plectosphaerellaceae</taxon>
        <taxon>Verticillium</taxon>
    </lineage>
</organism>
<evidence type="ECO:0000313" key="2">
    <source>
        <dbReference type="EMBL" id="PNH26262.1"/>
    </source>
</evidence>
<dbReference type="EMBL" id="MPSH01000088">
    <property type="protein sequence ID" value="PNH26262.1"/>
    <property type="molecule type" value="Genomic_DNA"/>
</dbReference>
<accession>A0AA44W933</accession>
<name>A0AA44W933_VERDA</name>
<proteinExistence type="predicted"/>